<evidence type="ECO:0000256" key="2">
    <source>
        <dbReference type="ARBA" id="ARBA00022491"/>
    </source>
</evidence>
<proteinExistence type="inferred from homology"/>
<dbReference type="Proteomes" id="UP000001416">
    <property type="component" value="Chromosome"/>
</dbReference>
<evidence type="ECO:0000256" key="7">
    <source>
        <dbReference type="PIRSR" id="PIRSR602481-1"/>
    </source>
</evidence>
<evidence type="ECO:0000313" key="9">
    <source>
        <dbReference type="EMBL" id="CAD84641.1"/>
    </source>
</evidence>
<comment type="similarity">
    <text evidence="1">Belongs to the Fur family.</text>
</comment>
<comment type="cofactor">
    <cofactor evidence="8">
        <name>Mn(2+)</name>
        <dbReference type="ChEBI" id="CHEBI:29035"/>
    </cofactor>
    <cofactor evidence="8">
        <name>Fe(2+)</name>
        <dbReference type="ChEBI" id="CHEBI:29033"/>
    </cofactor>
    <text evidence="8">Binds 1 Mn(2+) or Fe(2+) ion per subunit.</text>
</comment>
<dbReference type="AlphaFoldDB" id="Q82WF1"/>
<evidence type="ECO:0000256" key="5">
    <source>
        <dbReference type="ARBA" id="ARBA00023125"/>
    </source>
</evidence>
<dbReference type="OrthoDB" id="8857391at2"/>
<dbReference type="InterPro" id="IPR036388">
    <property type="entry name" value="WH-like_DNA-bd_sf"/>
</dbReference>
<accession>Q82WF1</accession>
<feature type="binding site" evidence="7">
    <location>
        <position position="145"/>
    </location>
    <ligand>
        <name>Zn(2+)</name>
        <dbReference type="ChEBI" id="CHEBI:29105"/>
    </ligand>
</feature>
<dbReference type="PANTHER" id="PTHR33202:SF7">
    <property type="entry name" value="FERRIC UPTAKE REGULATION PROTEIN"/>
    <property type="match status" value="1"/>
</dbReference>
<dbReference type="GO" id="GO:0008270">
    <property type="term" value="F:zinc ion binding"/>
    <property type="evidence" value="ECO:0007669"/>
    <property type="project" value="TreeGrafter"/>
</dbReference>
<dbReference type="InterPro" id="IPR043135">
    <property type="entry name" value="Fur_C"/>
</dbReference>
<feature type="binding site" evidence="8">
    <location>
        <position position="97"/>
    </location>
    <ligand>
        <name>Fe cation</name>
        <dbReference type="ChEBI" id="CHEBI:24875"/>
    </ligand>
</feature>
<dbReference type="EMBL" id="AL954747">
    <property type="protein sequence ID" value="CAD84641.1"/>
    <property type="molecule type" value="Genomic_DNA"/>
</dbReference>
<dbReference type="RefSeq" id="WP_011111348.1">
    <property type="nucleotide sequence ID" value="NC_004757.1"/>
</dbReference>
<organism evidence="9 10">
    <name type="scientific">Nitrosomonas europaea (strain ATCC 19718 / CIP 103999 / KCTC 2705 / NBRC 14298)</name>
    <dbReference type="NCBI Taxonomy" id="228410"/>
    <lineage>
        <taxon>Bacteria</taxon>
        <taxon>Pseudomonadati</taxon>
        <taxon>Pseudomonadota</taxon>
        <taxon>Betaproteobacteria</taxon>
        <taxon>Nitrosomonadales</taxon>
        <taxon>Nitrosomonadaceae</taxon>
        <taxon>Nitrosomonas</taxon>
    </lineage>
</organism>
<evidence type="ECO:0000313" key="10">
    <source>
        <dbReference type="Proteomes" id="UP000001416"/>
    </source>
</evidence>
<feature type="binding site" evidence="7">
    <location>
        <position position="107"/>
    </location>
    <ligand>
        <name>Zn(2+)</name>
        <dbReference type="ChEBI" id="CHEBI:29105"/>
    </ligand>
</feature>
<keyword evidence="6" id="KW-0804">Transcription</keyword>
<dbReference type="HOGENOM" id="CLU_1413867_0_0_4"/>
<dbReference type="InterPro" id="IPR002481">
    <property type="entry name" value="FUR"/>
</dbReference>
<dbReference type="Gene3D" id="1.10.10.10">
    <property type="entry name" value="Winged helix-like DNA-binding domain superfamily/Winged helix DNA-binding domain"/>
    <property type="match status" value="1"/>
</dbReference>
<sequence length="192" mass="21225">MGSRAGHPCSLKLQAAGLRSTSTRLSILKVLEADSQRWIEGEAIFRELIARGTTISLATVYRALKDLDHRGVLLREWRVGASGGKAVYRLSSHDLQDRKGAIVCRQCGASVPMDDSVLLHEHLRQLASRHGFVLTEQPVTIHMTCGRCAGASDKKALHEKNTSPTLQHSMPLLPARRRKNKASDVTWPIECE</sequence>
<evidence type="ECO:0000256" key="4">
    <source>
        <dbReference type="ARBA" id="ARBA00023015"/>
    </source>
</evidence>
<dbReference type="eggNOG" id="COG0735">
    <property type="taxonomic scope" value="Bacteria"/>
</dbReference>
<dbReference type="GO" id="GO:0003700">
    <property type="term" value="F:DNA-binding transcription factor activity"/>
    <property type="evidence" value="ECO:0007669"/>
    <property type="project" value="InterPro"/>
</dbReference>
<feature type="binding site" evidence="7">
    <location>
        <position position="104"/>
    </location>
    <ligand>
        <name>Zn(2+)</name>
        <dbReference type="ChEBI" id="CHEBI:29105"/>
    </ligand>
</feature>
<dbReference type="KEGG" id="neu:NE0730"/>
<evidence type="ECO:0000256" key="6">
    <source>
        <dbReference type="ARBA" id="ARBA00023163"/>
    </source>
</evidence>
<keyword evidence="5" id="KW-0238">DNA-binding</keyword>
<gene>
    <name evidence="9" type="ordered locus">NE0730</name>
</gene>
<dbReference type="GO" id="GO:1900376">
    <property type="term" value="P:regulation of secondary metabolite biosynthetic process"/>
    <property type="evidence" value="ECO:0007669"/>
    <property type="project" value="TreeGrafter"/>
</dbReference>
<comment type="cofactor">
    <cofactor evidence="7">
        <name>Zn(2+)</name>
        <dbReference type="ChEBI" id="CHEBI:29105"/>
    </cofactor>
    <text evidence="7">Binds 1 zinc ion per subunit.</text>
</comment>
<dbReference type="Gene3D" id="3.30.1490.190">
    <property type="match status" value="1"/>
</dbReference>
<keyword evidence="3 7" id="KW-0862">Zinc</keyword>
<reference evidence="9 10" key="1">
    <citation type="journal article" date="2003" name="J. Bacteriol.">
        <title>Complete genome sequence of the ammonia-oxidizing bacterium and obligate chemolithoautotroph Nitrosomonas europaea.</title>
        <authorList>
            <person name="Chain P."/>
            <person name="Lamerdin J."/>
            <person name="Larimer F."/>
            <person name="Regala W."/>
            <person name="Land M."/>
            <person name="Hauser L."/>
            <person name="Hooper A."/>
            <person name="Klotz M."/>
            <person name="Norton J."/>
            <person name="Sayavedra-Soto L."/>
            <person name="Arciero D."/>
            <person name="Hommes N."/>
            <person name="Whittaker M."/>
            <person name="Arp D."/>
        </authorList>
    </citation>
    <scope>NUCLEOTIDE SEQUENCE [LARGE SCALE GENOMIC DNA]</scope>
    <source>
        <strain evidence="10">ATCC 19718 / CIP 103999 / KCTC 2705 / NBRC 14298</strain>
    </source>
</reference>
<name>Q82WF1_NITEU</name>
<dbReference type="STRING" id="228410.NE0730"/>
<evidence type="ECO:0000256" key="3">
    <source>
        <dbReference type="ARBA" id="ARBA00022833"/>
    </source>
</evidence>
<dbReference type="PANTHER" id="PTHR33202">
    <property type="entry name" value="ZINC UPTAKE REGULATION PROTEIN"/>
    <property type="match status" value="1"/>
</dbReference>
<dbReference type="InterPro" id="IPR036390">
    <property type="entry name" value="WH_DNA-bd_sf"/>
</dbReference>
<dbReference type="GO" id="GO:0000976">
    <property type="term" value="F:transcription cis-regulatory region binding"/>
    <property type="evidence" value="ECO:0007669"/>
    <property type="project" value="TreeGrafter"/>
</dbReference>
<protein>
    <submittedName>
        <fullName evidence="9">Ferric uptake regulator family</fullName>
    </submittedName>
</protein>
<feature type="binding site" evidence="7">
    <location>
        <position position="148"/>
    </location>
    <ligand>
        <name>Zn(2+)</name>
        <dbReference type="ChEBI" id="CHEBI:29105"/>
    </ligand>
</feature>
<keyword evidence="8" id="KW-0408">Iron</keyword>
<dbReference type="GO" id="GO:0045892">
    <property type="term" value="P:negative regulation of DNA-templated transcription"/>
    <property type="evidence" value="ECO:0007669"/>
    <property type="project" value="TreeGrafter"/>
</dbReference>
<evidence type="ECO:0000256" key="8">
    <source>
        <dbReference type="PIRSR" id="PIRSR602481-2"/>
    </source>
</evidence>
<keyword evidence="4" id="KW-0805">Transcription regulation</keyword>
<dbReference type="GeneID" id="87103923"/>
<evidence type="ECO:0000256" key="1">
    <source>
        <dbReference type="ARBA" id="ARBA00007957"/>
    </source>
</evidence>
<dbReference type="Pfam" id="PF01475">
    <property type="entry name" value="FUR"/>
    <property type="match status" value="1"/>
</dbReference>
<dbReference type="PhylomeDB" id="Q82WF1"/>
<keyword evidence="7" id="KW-0479">Metal-binding</keyword>
<keyword evidence="10" id="KW-1185">Reference proteome</keyword>
<keyword evidence="2" id="KW-0678">Repressor</keyword>
<dbReference type="SUPFAM" id="SSF46785">
    <property type="entry name" value="Winged helix' DNA-binding domain"/>
    <property type="match status" value="1"/>
</dbReference>